<evidence type="ECO:0000256" key="1">
    <source>
        <dbReference type="SAM" id="Phobius"/>
    </source>
</evidence>
<reference evidence="2 3" key="1">
    <citation type="submission" date="2024-08" db="EMBL/GenBank/DDBJ databases">
        <title>Tateyamaria sp. nov., isolated from marine algae.</title>
        <authorList>
            <person name="Choi B.J."/>
            <person name="Kim J.M."/>
            <person name="Lee J.K."/>
            <person name="Choi D.G."/>
            <person name="Bayburt H."/>
            <person name="Baek J.H."/>
            <person name="Han D.M."/>
            <person name="Jeon C.O."/>
        </authorList>
    </citation>
    <scope>NUCLEOTIDE SEQUENCE [LARGE SCALE GENOMIC DNA]</scope>
    <source>
        <strain evidence="2 3">KMU-156</strain>
    </source>
</reference>
<dbReference type="Proteomes" id="UP001627408">
    <property type="component" value="Unassembled WGS sequence"/>
</dbReference>
<keyword evidence="1" id="KW-0812">Transmembrane</keyword>
<gene>
    <name evidence="2" type="ORF">ACERZ8_10355</name>
</gene>
<accession>A0ABW8UT26</accession>
<keyword evidence="1" id="KW-0472">Membrane</keyword>
<name>A0ABW8UT26_9RHOB</name>
<evidence type="ECO:0000313" key="2">
    <source>
        <dbReference type="EMBL" id="MFL4470256.1"/>
    </source>
</evidence>
<keyword evidence="1" id="KW-1133">Transmembrane helix</keyword>
<proteinExistence type="predicted"/>
<organism evidence="2 3">
    <name type="scientific">Tateyamaria armeniaca</name>
    <dbReference type="NCBI Taxonomy" id="2518930"/>
    <lineage>
        <taxon>Bacteria</taxon>
        <taxon>Pseudomonadati</taxon>
        <taxon>Pseudomonadota</taxon>
        <taxon>Alphaproteobacteria</taxon>
        <taxon>Rhodobacterales</taxon>
        <taxon>Roseobacteraceae</taxon>
        <taxon>Tateyamaria</taxon>
    </lineage>
</organism>
<keyword evidence="3" id="KW-1185">Reference proteome</keyword>
<dbReference type="RefSeq" id="WP_407594336.1">
    <property type="nucleotide sequence ID" value="NZ_JBHDIY010000002.1"/>
</dbReference>
<comment type="caution">
    <text evidence="2">The sequence shown here is derived from an EMBL/GenBank/DDBJ whole genome shotgun (WGS) entry which is preliminary data.</text>
</comment>
<sequence>MSETIDIPANQSGVIRVFALSMTDIEAKALKSDPAAINAALGAEVDAEQVEIFPISDLEGVGLVGYLNDGNAVPMDDLAPDRAKLDRLGGWVMIVFSRAFGGQATTLAPASALTLIGTYGAEGVDWRATKNVTSDAAKPYSAPQAEGKKRPSDAAMSGRVATVVLILLGLLVWLMVWISG</sequence>
<evidence type="ECO:0000313" key="3">
    <source>
        <dbReference type="Proteomes" id="UP001627408"/>
    </source>
</evidence>
<feature type="transmembrane region" description="Helical" evidence="1">
    <location>
        <begin position="158"/>
        <end position="178"/>
    </location>
</feature>
<protein>
    <submittedName>
        <fullName evidence="2">Uncharacterized protein</fullName>
    </submittedName>
</protein>
<dbReference type="EMBL" id="JBHDIY010000002">
    <property type="protein sequence ID" value="MFL4470256.1"/>
    <property type="molecule type" value="Genomic_DNA"/>
</dbReference>